<feature type="region of interest" description="Disordered" evidence="2">
    <location>
        <begin position="631"/>
        <end position="656"/>
    </location>
</feature>
<keyword evidence="4" id="KW-1185">Reference proteome</keyword>
<evidence type="ECO:0000313" key="3">
    <source>
        <dbReference type="EMBL" id="CAC5390570.1"/>
    </source>
</evidence>
<evidence type="ECO:0000256" key="1">
    <source>
        <dbReference type="SAM" id="Coils"/>
    </source>
</evidence>
<dbReference type="PANTHER" id="PTHR35970">
    <property type="entry name" value="SODIUM CHANNEL AND CLATHRIN LINKER 1"/>
    <property type="match status" value="1"/>
</dbReference>
<dbReference type="EMBL" id="CACVKT020004553">
    <property type="protein sequence ID" value="CAC5390570.1"/>
    <property type="molecule type" value="Genomic_DNA"/>
</dbReference>
<dbReference type="GO" id="GO:0060271">
    <property type="term" value="P:cilium assembly"/>
    <property type="evidence" value="ECO:0007669"/>
    <property type="project" value="TreeGrafter"/>
</dbReference>
<feature type="coiled-coil region" evidence="1">
    <location>
        <begin position="58"/>
        <end position="92"/>
    </location>
</feature>
<evidence type="ECO:0008006" key="5">
    <source>
        <dbReference type="Google" id="ProtNLM"/>
    </source>
</evidence>
<evidence type="ECO:0000313" key="4">
    <source>
        <dbReference type="Proteomes" id="UP000507470"/>
    </source>
</evidence>
<feature type="coiled-coil region" evidence="1">
    <location>
        <begin position="120"/>
        <end position="545"/>
    </location>
</feature>
<dbReference type="GO" id="GO:0045162">
    <property type="term" value="P:clustering of voltage-gated sodium channels"/>
    <property type="evidence" value="ECO:0007669"/>
    <property type="project" value="InterPro"/>
</dbReference>
<dbReference type="GO" id="GO:0005814">
    <property type="term" value="C:centriole"/>
    <property type="evidence" value="ECO:0007669"/>
    <property type="project" value="TreeGrafter"/>
</dbReference>
<protein>
    <recommendedName>
        <fullName evidence="5">Sodium channel and clathrin linker 1</fullName>
    </recommendedName>
</protein>
<reference evidence="3 4" key="1">
    <citation type="submission" date="2020-06" db="EMBL/GenBank/DDBJ databases">
        <authorList>
            <person name="Li R."/>
            <person name="Bekaert M."/>
        </authorList>
    </citation>
    <scope>NUCLEOTIDE SEQUENCE [LARGE SCALE GENOMIC DNA]</scope>
    <source>
        <strain evidence="4">wild</strain>
    </source>
</reference>
<dbReference type="InterPro" id="IPR038911">
    <property type="entry name" value="SCLT1"/>
</dbReference>
<gene>
    <name evidence="3" type="ORF">MCOR_25658</name>
</gene>
<feature type="compositionally biased region" description="Basic and acidic residues" evidence="2">
    <location>
        <begin position="631"/>
        <end position="640"/>
    </location>
</feature>
<sequence>MDDEEVDFLKDQVKRLSEQLKKYRNVTAESVGDEQGGLDEDVPVAPWLTDKSVLSPLIAEYDQQFQALLEEKEILRAELDKLRPELRRLMDENKKLVGDMKERLENQIDVDDDEGGFQPVTDEEQVMSNLNMQVETALQEKDAAMERWREAEMEIDRLQKELQNEKDSHQWRVVEDQATRMQSEYQESVAVLNREIEELQLDSREAKHELEKAISELKELKKENKDFEQKLQWKDQDIADIIMKEGMSDSHIREMKRLLDDSNHKLSQVTRELDETKTDKAGLEARIKEAQKRYGDMEQRELDAVAQVRDAVQMVEKAMMEKEQAEIDLKQREEEADSLQEAISKLINEAGLKTRQEVDLVRNQCNERITKLTQELNNLEMEGADLKEQVTRAIRDKRNVEAELEKFHHDQKVSGAKDKASFEDMNRRAIAAERARDDLEVKVENLHSALKKAEMNNQQISSQTEVQLAQLKERMSGMEQEFEFLNDDRMRLQNDNDDLKKRMLAAEKEKESALRKCQKEMTIFEHEQQQKLQEYETRLQCSEDASRSTVGELRNLLTGQQRMCARWKEECQSITEKFEQKIKDVRSELSHVKKRNDELTSLLRESQEKTLEAERMITDYAKNIRRMEERVRDSESRASEASKQLARHSMRERKMQNERKSLLLELNTSTRSVRNNDLLIGGLTSSPKSKLQDTSYLNGSINKEDLLSDR</sequence>
<dbReference type="Proteomes" id="UP000507470">
    <property type="component" value="Unassembled WGS sequence"/>
</dbReference>
<organism evidence="3 4">
    <name type="scientific">Mytilus coruscus</name>
    <name type="common">Sea mussel</name>
    <dbReference type="NCBI Taxonomy" id="42192"/>
    <lineage>
        <taxon>Eukaryota</taxon>
        <taxon>Metazoa</taxon>
        <taxon>Spiralia</taxon>
        <taxon>Lophotrochozoa</taxon>
        <taxon>Mollusca</taxon>
        <taxon>Bivalvia</taxon>
        <taxon>Autobranchia</taxon>
        <taxon>Pteriomorphia</taxon>
        <taxon>Mytilida</taxon>
        <taxon>Mytiloidea</taxon>
        <taxon>Mytilidae</taxon>
        <taxon>Mytilinae</taxon>
        <taxon>Mytilus</taxon>
    </lineage>
</organism>
<keyword evidence="1" id="KW-0175">Coiled coil</keyword>
<proteinExistence type="predicted"/>
<accession>A0A6J8C6G9</accession>
<name>A0A6J8C6G9_MYTCO</name>
<dbReference type="OrthoDB" id="551053at2759"/>
<dbReference type="PANTHER" id="PTHR35970:SF1">
    <property type="entry name" value="SODIUM CHANNEL AND CLATHRIN LINKER 1"/>
    <property type="match status" value="1"/>
</dbReference>
<dbReference type="AlphaFoldDB" id="A0A6J8C6G9"/>
<evidence type="ECO:0000256" key="2">
    <source>
        <dbReference type="SAM" id="MobiDB-lite"/>
    </source>
</evidence>